<keyword evidence="3" id="KW-1133">Transmembrane helix</keyword>
<keyword evidence="3" id="KW-0472">Membrane</keyword>
<dbReference type="PANTHER" id="PTHR33365:SF7">
    <property type="entry name" value="TAT PATHWAY SIGNAL SEQUENCE"/>
    <property type="match status" value="1"/>
</dbReference>
<dbReference type="EMBL" id="JAAMPI010000227">
    <property type="protein sequence ID" value="KAF4633848.1"/>
    <property type="molecule type" value="Genomic_DNA"/>
</dbReference>
<dbReference type="OrthoDB" id="3687641at2759"/>
<comment type="similarity">
    <text evidence="1">Belongs to the ustYa family.</text>
</comment>
<proteinExistence type="inferred from homology"/>
<evidence type="ECO:0000256" key="3">
    <source>
        <dbReference type="SAM" id="Phobius"/>
    </source>
</evidence>
<name>A0A8H4RQM2_9HELO</name>
<feature type="region of interest" description="Disordered" evidence="2">
    <location>
        <begin position="1"/>
        <end position="22"/>
    </location>
</feature>
<protein>
    <submittedName>
        <fullName evidence="4">Uncharacterized protein</fullName>
    </submittedName>
</protein>
<dbReference type="Proteomes" id="UP000566819">
    <property type="component" value="Unassembled WGS sequence"/>
</dbReference>
<accession>A0A8H4RQM2</accession>
<comment type="caution">
    <text evidence="4">The sequence shown here is derived from an EMBL/GenBank/DDBJ whole genome shotgun (WGS) entry which is preliminary data.</text>
</comment>
<reference evidence="4 5" key="1">
    <citation type="submission" date="2020-03" db="EMBL/GenBank/DDBJ databases">
        <title>Draft Genome Sequence of Cudoniella acicularis.</title>
        <authorList>
            <person name="Buettner E."/>
            <person name="Kellner H."/>
        </authorList>
    </citation>
    <scope>NUCLEOTIDE SEQUENCE [LARGE SCALE GENOMIC DNA]</scope>
    <source>
        <strain evidence="4 5">DSM 108380</strain>
    </source>
</reference>
<dbReference type="PANTHER" id="PTHR33365">
    <property type="entry name" value="YALI0B05434P"/>
    <property type="match status" value="1"/>
</dbReference>
<gene>
    <name evidence="4" type="ORF">G7Y89_g4255</name>
</gene>
<organism evidence="4 5">
    <name type="scientific">Cudoniella acicularis</name>
    <dbReference type="NCBI Taxonomy" id="354080"/>
    <lineage>
        <taxon>Eukaryota</taxon>
        <taxon>Fungi</taxon>
        <taxon>Dikarya</taxon>
        <taxon>Ascomycota</taxon>
        <taxon>Pezizomycotina</taxon>
        <taxon>Leotiomycetes</taxon>
        <taxon>Helotiales</taxon>
        <taxon>Tricladiaceae</taxon>
        <taxon>Cudoniella</taxon>
    </lineage>
</organism>
<keyword evidence="5" id="KW-1185">Reference proteome</keyword>
<evidence type="ECO:0000313" key="4">
    <source>
        <dbReference type="EMBL" id="KAF4633848.1"/>
    </source>
</evidence>
<keyword evidence="3" id="KW-0812">Transmembrane</keyword>
<evidence type="ECO:0000256" key="1">
    <source>
        <dbReference type="ARBA" id="ARBA00035112"/>
    </source>
</evidence>
<dbReference type="Pfam" id="PF11807">
    <property type="entry name" value="UstYa"/>
    <property type="match status" value="1"/>
</dbReference>
<dbReference type="AlphaFoldDB" id="A0A8H4RQM2"/>
<dbReference type="GO" id="GO:0043386">
    <property type="term" value="P:mycotoxin biosynthetic process"/>
    <property type="evidence" value="ECO:0007669"/>
    <property type="project" value="InterPro"/>
</dbReference>
<dbReference type="InterPro" id="IPR021765">
    <property type="entry name" value="UstYa-like"/>
</dbReference>
<evidence type="ECO:0000313" key="5">
    <source>
        <dbReference type="Proteomes" id="UP000566819"/>
    </source>
</evidence>
<evidence type="ECO:0000256" key="2">
    <source>
        <dbReference type="SAM" id="MobiDB-lite"/>
    </source>
</evidence>
<sequence length="259" mass="29435">MLPFKLPTNTTSISRETSEQQEHIPFLPQKEEVAFIETRSKNTSLLWKTSLSFHLVLISLYTAISITVILSFHTPVSEKNPNALPSLSSKQIRLQYPLMQESLFVGSPSPEVDAAWHNLLSNMSIRVTASELAQQSLTSVSLPRGGQLAWLGVFHELHCIKILRQANYRDYYHPEAAGQVLRDLQLHADHCIELSRATAMCRPDLKSLTTFVWRTELENPLLSPDRPVRKCLDWDALMDSIHERVVSDEEIHAMNNPID</sequence>
<feature type="transmembrane region" description="Helical" evidence="3">
    <location>
        <begin position="51"/>
        <end position="72"/>
    </location>
</feature>